<evidence type="ECO:0000313" key="2">
    <source>
        <dbReference type="EMBL" id="CAH2093982.1"/>
    </source>
</evidence>
<evidence type="ECO:0000313" key="3">
    <source>
        <dbReference type="Proteomes" id="UP001153954"/>
    </source>
</evidence>
<dbReference type="SUPFAM" id="SSF52087">
    <property type="entry name" value="CRAL/TRIO domain"/>
    <property type="match status" value="1"/>
</dbReference>
<reference evidence="2" key="1">
    <citation type="submission" date="2022-03" db="EMBL/GenBank/DDBJ databases">
        <authorList>
            <person name="Tunstrom K."/>
        </authorList>
    </citation>
    <scope>NUCLEOTIDE SEQUENCE</scope>
</reference>
<protein>
    <recommendedName>
        <fullName evidence="1">CRAL-TRIO domain-containing protein</fullName>
    </recommendedName>
</protein>
<keyword evidence="3" id="KW-1185">Reference proteome</keyword>
<accession>A0AAU9U849</accession>
<dbReference type="AlphaFoldDB" id="A0AAU9U849"/>
<dbReference type="InterPro" id="IPR001251">
    <property type="entry name" value="CRAL-TRIO_dom"/>
</dbReference>
<dbReference type="Pfam" id="PF00650">
    <property type="entry name" value="CRAL_TRIO"/>
    <property type="match status" value="1"/>
</dbReference>
<gene>
    <name evidence="2" type="ORF">EEDITHA_LOCUS9588</name>
</gene>
<dbReference type="PROSITE" id="PS50191">
    <property type="entry name" value="CRAL_TRIO"/>
    <property type="match status" value="1"/>
</dbReference>
<dbReference type="Gene3D" id="3.40.525.10">
    <property type="entry name" value="CRAL-TRIO lipid binding domain"/>
    <property type="match status" value="1"/>
</dbReference>
<dbReference type="InterPro" id="IPR036865">
    <property type="entry name" value="CRAL-TRIO_dom_sf"/>
</dbReference>
<dbReference type="EMBL" id="CAKOGL010000013">
    <property type="protein sequence ID" value="CAH2093982.1"/>
    <property type="molecule type" value="Genomic_DNA"/>
</dbReference>
<dbReference type="SUPFAM" id="SSF46938">
    <property type="entry name" value="CRAL/TRIO N-terminal domain"/>
    <property type="match status" value="1"/>
</dbReference>
<dbReference type="PANTHER" id="PTHR10174:SF222">
    <property type="entry name" value="GH10083P-RELATED"/>
    <property type="match status" value="1"/>
</dbReference>
<dbReference type="PRINTS" id="PR00180">
    <property type="entry name" value="CRETINALDHBP"/>
</dbReference>
<dbReference type="Gene3D" id="1.20.5.1200">
    <property type="entry name" value="Alpha-tocopherol transfer"/>
    <property type="match status" value="1"/>
</dbReference>
<comment type="caution">
    <text evidence="2">The sequence shown here is derived from an EMBL/GenBank/DDBJ whole genome shotgun (WGS) entry which is preliminary data.</text>
</comment>
<feature type="domain" description="CRAL-TRIO" evidence="1">
    <location>
        <begin position="100"/>
        <end position="259"/>
    </location>
</feature>
<proteinExistence type="predicted"/>
<organism evidence="2 3">
    <name type="scientific">Euphydryas editha</name>
    <name type="common">Edith's checkerspot</name>
    <dbReference type="NCBI Taxonomy" id="104508"/>
    <lineage>
        <taxon>Eukaryota</taxon>
        <taxon>Metazoa</taxon>
        <taxon>Ecdysozoa</taxon>
        <taxon>Arthropoda</taxon>
        <taxon>Hexapoda</taxon>
        <taxon>Insecta</taxon>
        <taxon>Pterygota</taxon>
        <taxon>Neoptera</taxon>
        <taxon>Endopterygota</taxon>
        <taxon>Lepidoptera</taxon>
        <taxon>Glossata</taxon>
        <taxon>Ditrysia</taxon>
        <taxon>Papilionoidea</taxon>
        <taxon>Nymphalidae</taxon>
        <taxon>Nymphalinae</taxon>
        <taxon>Euphydryas</taxon>
    </lineage>
</organism>
<evidence type="ECO:0000259" key="1">
    <source>
        <dbReference type="PROSITE" id="PS50191"/>
    </source>
</evidence>
<dbReference type="GO" id="GO:1902936">
    <property type="term" value="F:phosphatidylinositol bisphosphate binding"/>
    <property type="evidence" value="ECO:0007669"/>
    <property type="project" value="TreeGrafter"/>
</dbReference>
<dbReference type="InterPro" id="IPR036273">
    <property type="entry name" value="CRAL/TRIO_N_dom_sf"/>
</dbReference>
<dbReference type="PANTHER" id="PTHR10174">
    <property type="entry name" value="ALPHA-TOCOPHEROL TRANSFER PROTEIN-RELATED"/>
    <property type="match status" value="1"/>
</dbReference>
<dbReference type="GO" id="GO:0016020">
    <property type="term" value="C:membrane"/>
    <property type="evidence" value="ECO:0007669"/>
    <property type="project" value="TreeGrafter"/>
</dbReference>
<sequence>MDFITKDPILEFKPDTLEYIRKQYNLDKPGQMKKSIDILRDWVQKQNHLRKRDFSDDYYERAIISCKGSIERAKGQLDRICTMRTLLPHFFTNCNVKTDLGNVIDAVYTIFLPKLTDDHYRVEIVKLNDISIQASQNMDYFRSTIVLAEYARAHDYMNGVIAIIDITEANLVDYLSKINPTYLRQALSIYIEGYGIRIKSIHLVTTSKVLDVLLAMVKQVMSPKIAGRVHIHKTIEEIHEFVPKHILPKDYGGEERSIKELNAEWLDVLASDSHVQYMREMNGASTDENCRQSDKFNEQCAGMPGTFRLLSID</sequence>
<dbReference type="Proteomes" id="UP001153954">
    <property type="component" value="Unassembled WGS sequence"/>
</dbReference>
<name>A0AAU9U849_EUPED</name>
<dbReference type="CDD" id="cd00170">
    <property type="entry name" value="SEC14"/>
    <property type="match status" value="1"/>
</dbReference>